<keyword evidence="4" id="KW-0378">Hydrolase</keyword>
<comment type="similarity">
    <text evidence="1">Belongs to the FAH family.</text>
</comment>
<proteinExistence type="inferred from homology"/>
<dbReference type="OrthoDB" id="38993at2157"/>
<dbReference type="PANTHER" id="PTHR42796">
    <property type="entry name" value="FUMARYLACETOACETATE HYDROLASE DOMAIN-CONTAINING PROTEIN 2A-RELATED"/>
    <property type="match status" value="1"/>
</dbReference>
<dbReference type="Proteomes" id="UP000222824">
    <property type="component" value="Unassembled WGS sequence"/>
</dbReference>
<dbReference type="EMBL" id="NHOA01000122">
    <property type="protein sequence ID" value="PHQ38088.1"/>
    <property type="molecule type" value="Genomic_DNA"/>
</dbReference>
<evidence type="ECO:0000256" key="2">
    <source>
        <dbReference type="ARBA" id="ARBA00022723"/>
    </source>
</evidence>
<evidence type="ECO:0000313" key="5">
    <source>
        <dbReference type="Proteomes" id="UP000222824"/>
    </source>
</evidence>
<organism evidence="4 5">
    <name type="scientific">Halorubrum persicum</name>
    <dbReference type="NCBI Taxonomy" id="1383844"/>
    <lineage>
        <taxon>Archaea</taxon>
        <taxon>Methanobacteriati</taxon>
        <taxon>Methanobacteriota</taxon>
        <taxon>Stenosarchaea group</taxon>
        <taxon>Halobacteria</taxon>
        <taxon>Halobacteriales</taxon>
        <taxon>Haloferacaceae</taxon>
        <taxon>Halorubrum</taxon>
    </lineage>
</organism>
<name>A0A2G1WGF9_9EURY</name>
<evidence type="ECO:0000256" key="1">
    <source>
        <dbReference type="ARBA" id="ARBA00010211"/>
    </source>
</evidence>
<dbReference type="InterPro" id="IPR051121">
    <property type="entry name" value="FAH"/>
</dbReference>
<dbReference type="SUPFAM" id="SSF56529">
    <property type="entry name" value="FAH"/>
    <property type="match status" value="1"/>
</dbReference>
<dbReference type="PANTHER" id="PTHR42796:SF7">
    <property type="entry name" value="2-DEHYDRO-3-DEOXY-D-ARABINONATE DEHYDRATASE"/>
    <property type="match status" value="1"/>
</dbReference>
<dbReference type="Gene3D" id="3.90.850.10">
    <property type="entry name" value="Fumarylacetoacetase-like, C-terminal domain"/>
    <property type="match status" value="1"/>
</dbReference>
<dbReference type="InterPro" id="IPR011234">
    <property type="entry name" value="Fumarylacetoacetase-like_C"/>
</dbReference>
<dbReference type="GO" id="GO:0046872">
    <property type="term" value="F:metal ion binding"/>
    <property type="evidence" value="ECO:0007669"/>
    <property type="project" value="UniProtKB-KW"/>
</dbReference>
<sequence length="289" mass="31991">MRYSQLNLSGNRRIAVTRRSETYDLTSANSDLRSFGDVARVASVDGDSIDQIATSLLDEAETIERSTVDEHATVPVNASEVWAAGVTYEISEQAREEESSMPDIYLDVYDAERPELFFKSTPSRTVGHREAVGIRGDSAWNVPEPELGIVLYRGEIVGFTIGNDVSSRSIEGDNPLYLPQAKVYDRSCSLGPCVVTQDHVDDPRDLEMEMTIERDGEVVYEDATNTNQMVRSCEELVSYFTRHNAVPELSVLLTGTSLVPEEPFDLREGDQIDITIEEIGTLSNGVVSV</sequence>
<dbReference type="RefSeq" id="WP_099256119.1">
    <property type="nucleotide sequence ID" value="NZ_NHOA01000122.1"/>
</dbReference>
<protein>
    <submittedName>
        <fullName evidence="4">Fumarylacetoacetate hydrolase</fullName>
    </submittedName>
</protein>
<reference evidence="4 5" key="1">
    <citation type="journal article" date="2014" name="Front. Microbiol.">
        <title>Population and genomic analysis of the genus Halorubrum.</title>
        <authorList>
            <person name="Fullmer M.S."/>
            <person name="Soucy S.M."/>
            <person name="Swithers K.S."/>
            <person name="Makkay A.M."/>
            <person name="Wheeler R."/>
            <person name="Ventosa A."/>
            <person name="Gogarten J.P."/>
            <person name="Papke R.T."/>
        </authorList>
    </citation>
    <scope>NUCLEOTIDE SEQUENCE [LARGE SCALE GENOMIC DNA]</scope>
    <source>
        <strain evidence="4 5">C49</strain>
    </source>
</reference>
<gene>
    <name evidence="4" type="ORF">DJ69_13590</name>
</gene>
<dbReference type="GO" id="GO:0044281">
    <property type="term" value="P:small molecule metabolic process"/>
    <property type="evidence" value="ECO:0007669"/>
    <property type="project" value="UniProtKB-ARBA"/>
</dbReference>
<dbReference type="GO" id="GO:0016787">
    <property type="term" value="F:hydrolase activity"/>
    <property type="evidence" value="ECO:0007669"/>
    <property type="project" value="UniProtKB-KW"/>
</dbReference>
<keyword evidence="2" id="KW-0479">Metal-binding</keyword>
<evidence type="ECO:0000259" key="3">
    <source>
        <dbReference type="Pfam" id="PF01557"/>
    </source>
</evidence>
<dbReference type="AlphaFoldDB" id="A0A2G1WGF9"/>
<comment type="caution">
    <text evidence="4">The sequence shown here is derived from an EMBL/GenBank/DDBJ whole genome shotgun (WGS) entry which is preliminary data.</text>
</comment>
<keyword evidence="5" id="KW-1185">Reference proteome</keyword>
<accession>A0A2G1WGF9</accession>
<evidence type="ECO:0000313" key="4">
    <source>
        <dbReference type="EMBL" id="PHQ38088.1"/>
    </source>
</evidence>
<feature type="domain" description="Fumarylacetoacetase-like C-terminal" evidence="3">
    <location>
        <begin position="110"/>
        <end position="287"/>
    </location>
</feature>
<dbReference type="Pfam" id="PF01557">
    <property type="entry name" value="FAA_hydrolase"/>
    <property type="match status" value="1"/>
</dbReference>
<dbReference type="InterPro" id="IPR036663">
    <property type="entry name" value="Fumarylacetoacetase_C_sf"/>
</dbReference>